<dbReference type="EMBL" id="JACXVP010000011">
    <property type="protein sequence ID" value="KAG5576363.1"/>
    <property type="molecule type" value="Genomic_DNA"/>
</dbReference>
<dbReference type="Proteomes" id="UP000824120">
    <property type="component" value="Chromosome 11"/>
</dbReference>
<dbReference type="AlphaFoldDB" id="A0A9J5WKF4"/>
<keyword evidence="3" id="KW-1185">Reference proteome</keyword>
<evidence type="ECO:0000256" key="1">
    <source>
        <dbReference type="SAM" id="MobiDB-lite"/>
    </source>
</evidence>
<evidence type="ECO:0000313" key="2">
    <source>
        <dbReference type="EMBL" id="KAG5576363.1"/>
    </source>
</evidence>
<protein>
    <submittedName>
        <fullName evidence="2">Uncharacterized protein</fullName>
    </submittedName>
</protein>
<sequence>MTSKIWITKRSMVYSTQKLAKRGVYPLWAPFTLTMGRLVFPFGPTVSIAKVWTDVRENFWQNRRRKSGSPKDPWTYSTRKLVK</sequence>
<name>A0A9J5WKF4_SOLCO</name>
<accession>A0A9J5WKF4</accession>
<comment type="caution">
    <text evidence="2">The sequence shown here is derived from an EMBL/GenBank/DDBJ whole genome shotgun (WGS) entry which is preliminary data.</text>
</comment>
<evidence type="ECO:0000313" key="3">
    <source>
        <dbReference type="Proteomes" id="UP000824120"/>
    </source>
</evidence>
<organism evidence="2 3">
    <name type="scientific">Solanum commersonii</name>
    <name type="common">Commerson's wild potato</name>
    <name type="synonym">Commerson's nightshade</name>
    <dbReference type="NCBI Taxonomy" id="4109"/>
    <lineage>
        <taxon>Eukaryota</taxon>
        <taxon>Viridiplantae</taxon>
        <taxon>Streptophyta</taxon>
        <taxon>Embryophyta</taxon>
        <taxon>Tracheophyta</taxon>
        <taxon>Spermatophyta</taxon>
        <taxon>Magnoliopsida</taxon>
        <taxon>eudicotyledons</taxon>
        <taxon>Gunneridae</taxon>
        <taxon>Pentapetalae</taxon>
        <taxon>asterids</taxon>
        <taxon>lamiids</taxon>
        <taxon>Solanales</taxon>
        <taxon>Solanaceae</taxon>
        <taxon>Solanoideae</taxon>
        <taxon>Solaneae</taxon>
        <taxon>Solanum</taxon>
    </lineage>
</organism>
<reference evidence="2 3" key="1">
    <citation type="submission" date="2020-09" db="EMBL/GenBank/DDBJ databases">
        <title>De no assembly of potato wild relative species, Solanum commersonii.</title>
        <authorList>
            <person name="Cho K."/>
        </authorList>
    </citation>
    <scope>NUCLEOTIDE SEQUENCE [LARGE SCALE GENOMIC DNA]</scope>
    <source>
        <strain evidence="2">LZ3.2</strain>
        <tissue evidence="2">Leaf</tissue>
    </source>
</reference>
<gene>
    <name evidence="2" type="ORF">H5410_056497</name>
</gene>
<proteinExistence type="predicted"/>
<feature type="region of interest" description="Disordered" evidence="1">
    <location>
        <begin position="64"/>
        <end position="83"/>
    </location>
</feature>